<dbReference type="InterPro" id="IPR045087">
    <property type="entry name" value="Cu-oxidase_fam"/>
</dbReference>
<organism evidence="11 12">
    <name type="scientific">Fusarium torulosum</name>
    <dbReference type="NCBI Taxonomy" id="33205"/>
    <lineage>
        <taxon>Eukaryota</taxon>
        <taxon>Fungi</taxon>
        <taxon>Dikarya</taxon>
        <taxon>Ascomycota</taxon>
        <taxon>Pezizomycotina</taxon>
        <taxon>Sordariomycetes</taxon>
        <taxon>Hypocreomycetidae</taxon>
        <taxon>Hypocreales</taxon>
        <taxon>Nectriaceae</taxon>
        <taxon>Fusarium</taxon>
    </lineage>
</organism>
<keyword evidence="7" id="KW-0472">Membrane</keyword>
<dbReference type="CDD" id="cd04206">
    <property type="entry name" value="CuRO_1_LCC_like"/>
    <property type="match status" value="1"/>
</dbReference>
<evidence type="ECO:0000256" key="7">
    <source>
        <dbReference type="SAM" id="Phobius"/>
    </source>
</evidence>
<dbReference type="Proteomes" id="UP001187734">
    <property type="component" value="Unassembled WGS sequence"/>
</dbReference>
<evidence type="ECO:0000313" key="12">
    <source>
        <dbReference type="Proteomes" id="UP001187734"/>
    </source>
</evidence>
<evidence type="ECO:0000259" key="8">
    <source>
        <dbReference type="Pfam" id="PF00394"/>
    </source>
</evidence>
<dbReference type="InterPro" id="IPR033138">
    <property type="entry name" value="Cu_oxidase_CS"/>
</dbReference>
<evidence type="ECO:0000259" key="9">
    <source>
        <dbReference type="Pfam" id="PF07731"/>
    </source>
</evidence>
<accession>A0AAE8SIK7</accession>
<feature type="domain" description="Plastocyanin-like" evidence="8">
    <location>
        <begin position="232"/>
        <end position="367"/>
    </location>
</feature>
<protein>
    <submittedName>
        <fullName evidence="11">Probable multicopper oxidase</fullName>
    </submittedName>
</protein>
<keyword evidence="3" id="KW-0732">Signal</keyword>
<evidence type="ECO:0000256" key="3">
    <source>
        <dbReference type="ARBA" id="ARBA00022729"/>
    </source>
</evidence>
<evidence type="ECO:0000256" key="4">
    <source>
        <dbReference type="ARBA" id="ARBA00023002"/>
    </source>
</evidence>
<keyword evidence="7" id="KW-0812">Transmembrane</keyword>
<dbReference type="CDD" id="cd04205">
    <property type="entry name" value="CuRO_2_LCC_like"/>
    <property type="match status" value="1"/>
</dbReference>
<dbReference type="Gene3D" id="2.60.40.420">
    <property type="entry name" value="Cupredoxins - blue copper proteins"/>
    <property type="match status" value="3"/>
</dbReference>
<feature type="transmembrane region" description="Helical" evidence="7">
    <location>
        <begin position="50"/>
        <end position="72"/>
    </location>
</feature>
<dbReference type="Pfam" id="PF07732">
    <property type="entry name" value="Cu-oxidase_3"/>
    <property type="match status" value="1"/>
</dbReference>
<comment type="caution">
    <text evidence="11">The sequence shown here is derived from an EMBL/GenBank/DDBJ whole genome shotgun (WGS) entry which is preliminary data.</text>
</comment>
<dbReference type="Pfam" id="PF07731">
    <property type="entry name" value="Cu-oxidase_2"/>
    <property type="match status" value="1"/>
</dbReference>
<dbReference type="InterPro" id="IPR011707">
    <property type="entry name" value="Cu-oxidase-like_N"/>
</dbReference>
<dbReference type="Pfam" id="PF00394">
    <property type="entry name" value="Cu-oxidase"/>
    <property type="match status" value="1"/>
</dbReference>
<evidence type="ECO:0000259" key="10">
    <source>
        <dbReference type="Pfam" id="PF07732"/>
    </source>
</evidence>
<evidence type="ECO:0000313" key="11">
    <source>
        <dbReference type="EMBL" id="SPJ78220.1"/>
    </source>
</evidence>
<dbReference type="EMBL" id="ONZP01000222">
    <property type="protein sequence ID" value="SPJ78220.1"/>
    <property type="molecule type" value="Genomic_DNA"/>
</dbReference>
<dbReference type="InterPro" id="IPR008972">
    <property type="entry name" value="Cupredoxin"/>
</dbReference>
<sequence length="611" mass="68114">MVAHDEEAHALLEEHELCSEDTSVRDGGASPSTYPALPSHLFKRLCTVRWIATLIVVSLLSIFGAIITSYGAREQFSENGQDTPLAYRLHAQEHVSRPPTTLVFRWNVTAALRSPDGVEKRVYLINDEFPGPVIEARSSDRVVVHVHNGLLEEGLSIHWHGLRMKDQNDMDGAVGFTQSPIPPGANFIYSFTIGDNEHGTFWWHSHSDVQRADGLWGGLVVHSPDEVDHPPEDHLIMIGDWFHRNQTEVLSWFADASSRGNEPVPDSLLVNGQGRFDCSMSVPARPVVCSQVAVEKLKPLFRKTNDGRTRMRVVNTGSITGFTMRMDGAMMRPVRVDGGFNVHSEATEAVGILYPGERVDIDVEWKDGHSERRWLTIYMDDENFGYPNEALNPVQSFPIFDHGTEIPSRKDLEPIETQILDPQNLKAAAKAVDIPSVADQTILLYAKAEKLAHMDYEPVGFINHTSWKPQNPPLVSQNRSDWDENQLIPFIAISAGKPTRVDIIINNLDDGAHPFHLHGHSFYVLSTYRDEGRGSWGSYNPYSGEAPPNGLDLDFPLRKDTVSVPRRGHVVLSFVADNPGIWALHCHMLVHMAQGMAMGLQVEHGSNAKGI</sequence>
<dbReference type="PROSITE" id="PS00080">
    <property type="entry name" value="MULTICOPPER_OXIDASE2"/>
    <property type="match status" value="1"/>
</dbReference>
<dbReference type="PROSITE" id="PS00079">
    <property type="entry name" value="MULTICOPPER_OXIDASE1"/>
    <property type="match status" value="2"/>
</dbReference>
<evidence type="ECO:0000256" key="5">
    <source>
        <dbReference type="ARBA" id="ARBA00023008"/>
    </source>
</evidence>
<keyword evidence="5" id="KW-0186">Copper</keyword>
<dbReference type="CDD" id="cd13910">
    <property type="entry name" value="CuRO_3_MCO_like_4"/>
    <property type="match status" value="1"/>
</dbReference>
<evidence type="ECO:0000256" key="2">
    <source>
        <dbReference type="ARBA" id="ARBA00022723"/>
    </source>
</evidence>
<keyword evidence="6" id="KW-0325">Glycoprotein</keyword>
<gene>
    <name evidence="11" type="ORF">FTOL_06609</name>
</gene>
<dbReference type="GO" id="GO:0005507">
    <property type="term" value="F:copper ion binding"/>
    <property type="evidence" value="ECO:0007669"/>
    <property type="project" value="InterPro"/>
</dbReference>
<keyword evidence="4" id="KW-0560">Oxidoreductase</keyword>
<dbReference type="PANTHER" id="PTHR11709">
    <property type="entry name" value="MULTI-COPPER OXIDASE"/>
    <property type="match status" value="1"/>
</dbReference>
<feature type="domain" description="Plastocyanin-like" evidence="10">
    <location>
        <begin position="109"/>
        <end position="225"/>
    </location>
</feature>
<reference evidence="11" key="1">
    <citation type="submission" date="2018-03" db="EMBL/GenBank/DDBJ databases">
        <authorList>
            <person name="Guldener U."/>
        </authorList>
    </citation>
    <scope>NUCLEOTIDE SEQUENCE</scope>
</reference>
<keyword evidence="7" id="KW-1133">Transmembrane helix</keyword>
<proteinExistence type="inferred from homology"/>
<dbReference type="GO" id="GO:0016491">
    <property type="term" value="F:oxidoreductase activity"/>
    <property type="evidence" value="ECO:0007669"/>
    <property type="project" value="UniProtKB-KW"/>
</dbReference>
<comment type="similarity">
    <text evidence="1">Belongs to the multicopper oxidase family.</text>
</comment>
<dbReference type="AlphaFoldDB" id="A0AAE8SIK7"/>
<keyword evidence="2" id="KW-0479">Metal-binding</keyword>
<dbReference type="InterPro" id="IPR001117">
    <property type="entry name" value="Cu-oxidase_2nd"/>
</dbReference>
<dbReference type="PANTHER" id="PTHR11709:SF511">
    <property type="entry name" value="LACCASE"/>
    <property type="match status" value="1"/>
</dbReference>
<feature type="domain" description="Plastocyanin-like" evidence="9">
    <location>
        <begin position="490"/>
        <end position="604"/>
    </location>
</feature>
<evidence type="ECO:0000256" key="6">
    <source>
        <dbReference type="ARBA" id="ARBA00023180"/>
    </source>
</evidence>
<dbReference type="InterPro" id="IPR002355">
    <property type="entry name" value="Cu_oxidase_Cu_BS"/>
</dbReference>
<evidence type="ECO:0000256" key="1">
    <source>
        <dbReference type="ARBA" id="ARBA00010609"/>
    </source>
</evidence>
<dbReference type="SUPFAM" id="SSF49503">
    <property type="entry name" value="Cupredoxins"/>
    <property type="match status" value="3"/>
</dbReference>
<dbReference type="InterPro" id="IPR011706">
    <property type="entry name" value="Cu-oxidase_C"/>
</dbReference>
<keyword evidence="12" id="KW-1185">Reference proteome</keyword>
<name>A0AAE8SIK7_9HYPO</name>